<evidence type="ECO:0000313" key="4">
    <source>
        <dbReference type="EMBL" id="AJE34391.1"/>
    </source>
</evidence>
<dbReference type="RefSeq" id="WP_052437954.1">
    <property type="nucleotide sequence ID" value="NZ_BCSU01000010.1"/>
</dbReference>
<dbReference type="AlphaFoldDB" id="A0A0B5D6J1"/>
<organism evidence="4 5">
    <name type="scientific">Corynebacterium humireducens NBRC 106098 = DSM 45392</name>
    <dbReference type="NCBI Taxonomy" id="1223515"/>
    <lineage>
        <taxon>Bacteria</taxon>
        <taxon>Bacillati</taxon>
        <taxon>Actinomycetota</taxon>
        <taxon>Actinomycetes</taxon>
        <taxon>Mycobacteriales</taxon>
        <taxon>Corynebacteriaceae</taxon>
        <taxon>Corynebacterium</taxon>
    </lineage>
</organism>
<dbReference type="EMBL" id="CP005286">
    <property type="protein sequence ID" value="AJE34391.1"/>
    <property type="molecule type" value="Genomic_DNA"/>
</dbReference>
<dbReference type="Proteomes" id="UP000031524">
    <property type="component" value="Chromosome"/>
</dbReference>
<sequence>MTRALVAACAAAAVCVSAPTVLAAPTPYSPETREAWVNPMARAGESGDLRIDVTRAPDTIRAGEEMRLVLTVSNSSDEAVSDLFIGARRGDPTWTVEEARRVLALDTGAYPWAGPGLELPGELGPGERREVTLVLPPEFLPEGTFPLLLQMGETTERMLVTVTPAPTAGGEDVTAPQVPGLTVLLPLTAPVDIVPGETGRAAEETPLILQTEQLAGQLAPGGRLSGLLDVYATEQRGTCLAVDPALVDTVSRMRSGYTVAGERPSLTKKTQRLRDSWFSDDEPDPGVPGRGAADAAAWLERLQGAGCVVPLPWADADVNAVAATEDEWLFREATARGPQLLAEELGVTPVGNVVVPPSGYVTEQAASALGWADQTVSVEESWEAAVAELTPQPAGVGDTSLESTHIPDRSGAPTPGAPVRVLVAANSVWGVPQQDNHALLAPGVTAVTYSPALGSLLAATGPVPRTTGYSHPDWRFDYRLDSPAARAVTAASAVRLAVRQQTLPGDWAQSPQPVLVMPAPLLDVPTAGTLLRTVTTLLDDAAATPLALADALTPPPGLEQQPVAPPSVGVTRFGSPWPDPAAVSDTEVLRAAQQTRYTDDLTRMMVNEPAIQLDRYDFTLPLRRDILMALTGTSRSSLATRDNAVRAADERLDANRRTLQELRGSVALIPPGNVYTRASESSPLLIVAENGLPLPVDSDLAYSGPEGATLAMNGYVYIPAHGSITVPLTADLPAEESQTHLSLWLATRDGSPISTPVEITVQTRAGIVGTYGVALLIVVGLALALLFRVGRHRRRRRP</sequence>
<protein>
    <recommendedName>
        <fullName evidence="6">Secreted protein</fullName>
    </recommendedName>
</protein>
<keyword evidence="5" id="KW-1185">Reference proteome</keyword>
<evidence type="ECO:0000256" key="3">
    <source>
        <dbReference type="SAM" id="SignalP"/>
    </source>
</evidence>
<keyword evidence="3" id="KW-0732">Signal</keyword>
<dbReference type="HOGENOM" id="CLU_017917_0_0_11"/>
<dbReference type="KEGG" id="chm:B842_12730"/>
<evidence type="ECO:0000256" key="2">
    <source>
        <dbReference type="SAM" id="Phobius"/>
    </source>
</evidence>
<dbReference type="STRING" id="1223515.B842_12730"/>
<feature type="chain" id="PRO_5002099861" description="Secreted protein" evidence="3">
    <location>
        <begin position="24"/>
        <end position="798"/>
    </location>
</feature>
<keyword evidence="2" id="KW-0472">Membrane</keyword>
<accession>A0A0B5D6J1</accession>
<feature type="signal peptide" evidence="3">
    <location>
        <begin position="1"/>
        <end position="23"/>
    </location>
</feature>
<gene>
    <name evidence="4" type="ORF">B842_12730</name>
</gene>
<evidence type="ECO:0008006" key="6">
    <source>
        <dbReference type="Google" id="ProtNLM"/>
    </source>
</evidence>
<keyword evidence="2" id="KW-0812">Transmembrane</keyword>
<feature type="transmembrane region" description="Helical" evidence="2">
    <location>
        <begin position="765"/>
        <end position="787"/>
    </location>
</feature>
<reference evidence="4 5" key="1">
    <citation type="submission" date="2013-04" db="EMBL/GenBank/DDBJ databases">
        <title>Complete genome sequence of Corynebacterium humireducens DSM 45392(T), isolated from a wastewater-fed microbial fuel cell.</title>
        <authorList>
            <person name="Ruckert C."/>
            <person name="Albersmeier A."/>
            <person name="Kalinowski J."/>
        </authorList>
    </citation>
    <scope>NUCLEOTIDE SEQUENCE [LARGE SCALE GENOMIC DNA]</scope>
    <source>
        <strain evidence="5">MFC-5</strain>
    </source>
</reference>
<evidence type="ECO:0000313" key="5">
    <source>
        <dbReference type="Proteomes" id="UP000031524"/>
    </source>
</evidence>
<keyword evidence="2" id="KW-1133">Transmembrane helix</keyword>
<name>A0A0B5D6J1_9CORY</name>
<proteinExistence type="predicted"/>
<evidence type="ECO:0000256" key="1">
    <source>
        <dbReference type="SAM" id="MobiDB-lite"/>
    </source>
</evidence>
<feature type="region of interest" description="Disordered" evidence="1">
    <location>
        <begin position="392"/>
        <end position="415"/>
    </location>
</feature>
<dbReference type="OrthoDB" id="3797035at2"/>